<keyword evidence="1" id="KW-1133">Transmembrane helix</keyword>
<dbReference type="Proteomes" id="UP000605099">
    <property type="component" value="Unassembled WGS sequence"/>
</dbReference>
<keyword evidence="1" id="KW-0472">Membrane</keyword>
<reference evidence="3" key="1">
    <citation type="journal article" date="2019" name="Int. J. Syst. Evol. Microbiol.">
        <title>The Global Catalogue of Microorganisms (GCM) 10K type strain sequencing project: providing services to taxonomists for standard genome sequencing and annotation.</title>
        <authorList>
            <consortium name="The Broad Institute Genomics Platform"/>
            <consortium name="The Broad Institute Genome Sequencing Center for Infectious Disease"/>
            <person name="Wu L."/>
            <person name="Ma J."/>
        </authorList>
    </citation>
    <scope>NUCLEOTIDE SEQUENCE [LARGE SCALE GENOMIC DNA]</scope>
    <source>
        <strain evidence="3">CGMCC 1.6784</strain>
    </source>
</reference>
<dbReference type="EMBL" id="BMLK01000038">
    <property type="protein sequence ID" value="GGN61526.1"/>
    <property type="molecule type" value="Genomic_DNA"/>
</dbReference>
<sequence length="371" mass="41124">MKARTAKSWKRLHRWLGVSLGLLWLAQGLTGALLVFHRELKHPAELTPGTFTALPPSRILGAARHLSGRPIDRLNASGEDARVVEARYHDAQGRKRILTLDAGTAKILDREEQDPGSPFTGSFWRWLVDLHVHILAGAVGELLVAASGVFLFASLCLGLRVAWPGAAKLPLIAKIRTWRSRPQRLYGWHRLVGMMVGPALAVVAMTGVYMAFMQGAGALFGFSDPFEARFALPDTGEARQPQWDADQAFAFALQRFPDGRLAQLQTPVERPGYYFVRLRRNCEWRSWAGRAAVLIDATSGRIVREYDPCRATWAHRLEDAVYPIHTGEASGFTGRVLVFRAGGGMVVIILLGAISWTETRTRKRQGNRTVG</sequence>
<keyword evidence="3" id="KW-1185">Reference proteome</keyword>
<dbReference type="InterPro" id="IPR005625">
    <property type="entry name" value="PepSY-ass_TM"/>
</dbReference>
<proteinExistence type="predicted"/>
<accession>A0ABQ2JYW3</accession>
<organism evidence="2 3">
    <name type="scientific">Novosphingobium indicum</name>
    <dbReference type="NCBI Taxonomy" id="462949"/>
    <lineage>
        <taxon>Bacteria</taxon>
        <taxon>Pseudomonadati</taxon>
        <taxon>Pseudomonadota</taxon>
        <taxon>Alphaproteobacteria</taxon>
        <taxon>Sphingomonadales</taxon>
        <taxon>Sphingomonadaceae</taxon>
        <taxon>Novosphingobium</taxon>
    </lineage>
</organism>
<feature type="transmembrane region" description="Helical" evidence="1">
    <location>
        <begin position="134"/>
        <end position="159"/>
    </location>
</feature>
<gene>
    <name evidence="2" type="ORF">GCM10011349_44240</name>
</gene>
<comment type="caution">
    <text evidence="2">The sequence shown here is derived from an EMBL/GenBank/DDBJ whole genome shotgun (WGS) entry which is preliminary data.</text>
</comment>
<dbReference type="Pfam" id="PF03929">
    <property type="entry name" value="PepSY_TM"/>
    <property type="match status" value="1"/>
</dbReference>
<protein>
    <recommendedName>
        <fullName evidence="4">PepSY domain-containing protein</fullName>
    </recommendedName>
</protein>
<feature type="transmembrane region" description="Helical" evidence="1">
    <location>
        <begin position="191"/>
        <end position="212"/>
    </location>
</feature>
<keyword evidence="1" id="KW-0812">Transmembrane</keyword>
<name>A0ABQ2JYW3_9SPHN</name>
<evidence type="ECO:0000313" key="3">
    <source>
        <dbReference type="Proteomes" id="UP000605099"/>
    </source>
</evidence>
<evidence type="ECO:0000313" key="2">
    <source>
        <dbReference type="EMBL" id="GGN61526.1"/>
    </source>
</evidence>
<dbReference type="PANTHER" id="PTHR34219">
    <property type="entry name" value="IRON-REGULATED INNER MEMBRANE PROTEIN-RELATED"/>
    <property type="match status" value="1"/>
</dbReference>
<evidence type="ECO:0008006" key="4">
    <source>
        <dbReference type="Google" id="ProtNLM"/>
    </source>
</evidence>
<dbReference type="PANTHER" id="PTHR34219:SF3">
    <property type="entry name" value="BLL7967 PROTEIN"/>
    <property type="match status" value="1"/>
</dbReference>
<evidence type="ECO:0000256" key="1">
    <source>
        <dbReference type="SAM" id="Phobius"/>
    </source>
</evidence>
<dbReference type="RefSeq" id="WP_188823419.1">
    <property type="nucleotide sequence ID" value="NZ_BMLK01000038.1"/>
</dbReference>
<feature type="transmembrane region" description="Helical" evidence="1">
    <location>
        <begin position="337"/>
        <end position="356"/>
    </location>
</feature>